<feature type="region of interest" description="Disordered" evidence="1">
    <location>
        <begin position="1"/>
        <end position="24"/>
    </location>
</feature>
<protein>
    <submittedName>
        <fullName evidence="2">Uncharacterized protein</fullName>
    </submittedName>
</protein>
<evidence type="ECO:0000256" key="1">
    <source>
        <dbReference type="SAM" id="MobiDB-lite"/>
    </source>
</evidence>
<feature type="non-terminal residue" evidence="2">
    <location>
        <position position="1"/>
    </location>
</feature>
<evidence type="ECO:0000313" key="2">
    <source>
        <dbReference type="EMBL" id="GMR43595.1"/>
    </source>
</evidence>
<name>A0AAN5CF38_9BILA</name>
<dbReference type="EMBL" id="BTRK01000003">
    <property type="protein sequence ID" value="GMR43595.1"/>
    <property type="molecule type" value="Genomic_DNA"/>
</dbReference>
<dbReference type="AlphaFoldDB" id="A0AAN5CF38"/>
<accession>A0AAN5CF38</accession>
<feature type="non-terminal residue" evidence="2">
    <location>
        <position position="139"/>
    </location>
</feature>
<dbReference type="Proteomes" id="UP001328107">
    <property type="component" value="Unassembled WGS sequence"/>
</dbReference>
<gene>
    <name evidence="2" type="ORF">PMAYCL1PPCAC_13790</name>
</gene>
<proteinExistence type="predicted"/>
<evidence type="ECO:0000313" key="3">
    <source>
        <dbReference type="Proteomes" id="UP001328107"/>
    </source>
</evidence>
<keyword evidence="3" id="KW-1185">Reference proteome</keyword>
<comment type="caution">
    <text evidence="2">The sequence shown here is derived from an EMBL/GenBank/DDBJ whole genome shotgun (WGS) entry which is preliminary data.</text>
</comment>
<organism evidence="2 3">
    <name type="scientific">Pristionchus mayeri</name>
    <dbReference type="NCBI Taxonomy" id="1317129"/>
    <lineage>
        <taxon>Eukaryota</taxon>
        <taxon>Metazoa</taxon>
        <taxon>Ecdysozoa</taxon>
        <taxon>Nematoda</taxon>
        <taxon>Chromadorea</taxon>
        <taxon>Rhabditida</taxon>
        <taxon>Rhabditina</taxon>
        <taxon>Diplogasteromorpha</taxon>
        <taxon>Diplogasteroidea</taxon>
        <taxon>Neodiplogasteridae</taxon>
        <taxon>Pristionchus</taxon>
    </lineage>
</organism>
<sequence length="139" mass="15989">SQATGRLTVAETQNNEGTDSPSDMSMCEILPQKARPAFNRICSFLRSNVECTDLANFMMASPYFRAEVMEFMGREKNRPGFECAYLKNSESGLKVKLYLWPTNIPFYNFTNLDWGRFERCMCDDVTLFDKKVPVLQVIL</sequence>
<feature type="compositionally biased region" description="Polar residues" evidence="1">
    <location>
        <begin position="1"/>
        <end position="23"/>
    </location>
</feature>
<reference evidence="3" key="1">
    <citation type="submission" date="2022-10" db="EMBL/GenBank/DDBJ databases">
        <title>Genome assembly of Pristionchus species.</title>
        <authorList>
            <person name="Yoshida K."/>
            <person name="Sommer R.J."/>
        </authorList>
    </citation>
    <scope>NUCLEOTIDE SEQUENCE [LARGE SCALE GENOMIC DNA]</scope>
    <source>
        <strain evidence="3">RS5460</strain>
    </source>
</reference>